<dbReference type="EMBL" id="CP002997">
    <property type="protein sequence ID" value="AEM19411.1"/>
    <property type="molecule type" value="Genomic_DNA"/>
</dbReference>
<name>A0A0H3G522_BRUSU</name>
<dbReference type="Proteomes" id="UP000007104">
    <property type="component" value="Chromosome I"/>
</dbReference>
<reference evidence="1 2" key="1">
    <citation type="journal article" date="2011" name="J. Bacteriol.">
        <title>Revised genome sequence of Brucella suis 1330.</title>
        <authorList>
            <person name="Tae H."/>
            <person name="Shallom S."/>
            <person name="Settlage R."/>
            <person name="Preston D."/>
            <person name="Adams L.G."/>
            <person name="Garner H.R."/>
        </authorList>
    </citation>
    <scope>NUCLEOTIDE SEQUENCE [LARGE SCALE GENOMIC DNA]</scope>
    <source>
        <strain evidence="1 2">1330</strain>
    </source>
</reference>
<evidence type="ECO:0000313" key="2">
    <source>
        <dbReference type="Proteomes" id="UP000007104"/>
    </source>
</evidence>
<organism evidence="1 2">
    <name type="scientific">Brucella suis biovar 1 (strain 1330)</name>
    <dbReference type="NCBI Taxonomy" id="204722"/>
    <lineage>
        <taxon>Bacteria</taxon>
        <taxon>Pseudomonadati</taxon>
        <taxon>Pseudomonadota</taxon>
        <taxon>Alphaproteobacteria</taxon>
        <taxon>Hyphomicrobiales</taxon>
        <taxon>Brucellaceae</taxon>
        <taxon>Brucella/Ochrobactrum group</taxon>
        <taxon>Brucella</taxon>
    </lineage>
</organism>
<dbReference type="AlphaFoldDB" id="A0A0H3G522"/>
<dbReference type="KEGG" id="bsi:BS1330_I2098"/>
<dbReference type="KEGG" id="bms:BR2104"/>
<protein>
    <submittedName>
        <fullName evidence="1">Uncharacterized protein</fullName>
    </submittedName>
</protein>
<keyword evidence="2" id="KW-1185">Reference proteome</keyword>
<gene>
    <name evidence="1" type="ordered locus">BS1330_I2098</name>
</gene>
<proteinExistence type="predicted"/>
<accession>A0A0H3G522</accession>
<evidence type="ECO:0000313" key="1">
    <source>
        <dbReference type="EMBL" id="AEM19411.1"/>
    </source>
</evidence>
<sequence>MAADAPHDIANKERIEHFRAKSVKRFALENATKQIVRAVPAILLK</sequence>
<dbReference type="HOGENOM" id="CLU_3196921_0_0_5"/>